<dbReference type="RefSeq" id="XP_043039690.1">
    <property type="nucleotide sequence ID" value="XM_043186375.1"/>
</dbReference>
<proteinExistence type="predicted"/>
<dbReference type="GeneID" id="66108672"/>
<protein>
    <submittedName>
        <fullName evidence="1">Uncharacterized protein</fullName>
    </submittedName>
</protein>
<organism evidence="1 2">
    <name type="scientific">Guyanagaster necrorhizus</name>
    <dbReference type="NCBI Taxonomy" id="856835"/>
    <lineage>
        <taxon>Eukaryota</taxon>
        <taxon>Fungi</taxon>
        <taxon>Dikarya</taxon>
        <taxon>Basidiomycota</taxon>
        <taxon>Agaricomycotina</taxon>
        <taxon>Agaricomycetes</taxon>
        <taxon>Agaricomycetidae</taxon>
        <taxon>Agaricales</taxon>
        <taxon>Marasmiineae</taxon>
        <taxon>Physalacriaceae</taxon>
        <taxon>Guyanagaster</taxon>
    </lineage>
</organism>
<sequence length="579" mass="64539">MAPNPYNLDEVFYESCLYLPTHFGNQSPICSLSSPISPTVYTFSKREGNTDSSRLLDRYPAAYTDFWGMPSCPPCIYKSGPAWPVRKGLEAQRVIREARPVYGHPISGSWLKIGTDIYKTLDSRGVMWTSIDPVAFADAGEKTPFCPLLMWIGVKHKTLSFDAAVAAADAIKLILSLAGFPYIEVAFRESEVTHSIAGPKLLPFNPLLDPVPKFLKPFTPTLGLSIAPLKMPHYEGTGALYFRLSKDDEHVVLLTAAHVARPPPAYANLRMARKYGSQPRENIVALGNMGYENSTNAMMATIGDSARSIEVWNGVIARLGEFVEGEDAEVTNARKYAQFDVKKATNMIDDLNKLHDDVTKYRTNPSQRIIGFVLHAEPIVVTDGPTEFTRDWAFIQLYREKIDWNTFLGNKVYIGGNLSMLDFCRFLFPQREDQAGYEYPIDGLLQVCGVVKDDEICQPQHLDIYGEKAFLVVKNGLTTGTTIGRVNGLKSFTRIYTDYGAKYTSIEVAILPYTDNKKLRGSFSAPGDSGAIILDRTGRIVALLTGGSGTMDETDITYGTPYWWLEEQIKKVFPDCHLY</sequence>
<dbReference type="OrthoDB" id="5424209at2759"/>
<reference evidence="1" key="1">
    <citation type="submission" date="2020-11" db="EMBL/GenBank/DDBJ databases">
        <title>Adaptations for nitrogen fixation in a non-lichenized fungal sporocarp promotes dispersal by wood-feeding termites.</title>
        <authorList>
            <consortium name="DOE Joint Genome Institute"/>
            <person name="Koch R.A."/>
            <person name="Yoon G."/>
            <person name="Arayal U."/>
            <person name="Lail K."/>
            <person name="Amirebrahimi M."/>
            <person name="Labutti K."/>
            <person name="Lipzen A."/>
            <person name="Riley R."/>
            <person name="Barry K."/>
            <person name="Henrissat B."/>
            <person name="Grigoriev I.V."/>
            <person name="Herr J.R."/>
            <person name="Aime M.C."/>
        </authorList>
    </citation>
    <scope>NUCLEOTIDE SEQUENCE</scope>
    <source>
        <strain evidence="1">MCA 3950</strain>
    </source>
</reference>
<name>A0A9P7VTK9_9AGAR</name>
<dbReference type="EMBL" id="MU250535">
    <property type="protein sequence ID" value="KAG7446190.1"/>
    <property type="molecule type" value="Genomic_DNA"/>
</dbReference>
<gene>
    <name evidence="1" type="ORF">BT62DRAFT_932558</name>
</gene>
<dbReference type="Proteomes" id="UP000812287">
    <property type="component" value="Unassembled WGS sequence"/>
</dbReference>
<evidence type="ECO:0000313" key="1">
    <source>
        <dbReference type="EMBL" id="KAG7446190.1"/>
    </source>
</evidence>
<accession>A0A9P7VTK9</accession>
<dbReference type="AlphaFoldDB" id="A0A9P7VTK9"/>
<comment type="caution">
    <text evidence="1">The sequence shown here is derived from an EMBL/GenBank/DDBJ whole genome shotgun (WGS) entry which is preliminary data.</text>
</comment>
<evidence type="ECO:0000313" key="2">
    <source>
        <dbReference type="Proteomes" id="UP000812287"/>
    </source>
</evidence>
<keyword evidence="2" id="KW-1185">Reference proteome</keyword>